<evidence type="ECO:0000313" key="4">
    <source>
        <dbReference type="Proteomes" id="UP000281372"/>
    </source>
</evidence>
<organism evidence="1 3">
    <name type="scientific">Pseudomonas cannabina</name>
    <dbReference type="NCBI Taxonomy" id="86840"/>
    <lineage>
        <taxon>Bacteria</taxon>
        <taxon>Pseudomonadati</taxon>
        <taxon>Pseudomonadota</taxon>
        <taxon>Gammaproteobacteria</taxon>
        <taxon>Pseudomonadales</taxon>
        <taxon>Pseudomonadaceae</taxon>
        <taxon>Pseudomonas</taxon>
    </lineage>
</organism>
<evidence type="ECO:0000313" key="1">
    <source>
        <dbReference type="EMBL" id="KPW68449.1"/>
    </source>
</evidence>
<dbReference type="PATRIC" id="fig|86840.3.peg.5762"/>
<accession>A0A0P9L305</accession>
<dbReference type="EMBL" id="LJPX01000483">
    <property type="protein sequence ID" value="KPW68449.1"/>
    <property type="molecule type" value="Genomic_DNA"/>
</dbReference>
<name>A0A0P9L305_PSECA</name>
<dbReference type="Proteomes" id="UP000050564">
    <property type="component" value="Unassembled WGS sequence"/>
</dbReference>
<dbReference type="EMBL" id="RBOW01000937">
    <property type="protein sequence ID" value="RMN18990.1"/>
    <property type="molecule type" value="Genomic_DNA"/>
</dbReference>
<protein>
    <submittedName>
        <fullName evidence="1">Uncharacterized protein</fullName>
    </submittedName>
</protein>
<sequence length="102" mass="10848">MSSSQSFQAPLSCNALLQNTTDVEWIINWSNGTTSTYKYDAFYNDTVGLNKTIVGIGKIVAGRYTGALAITTYVLFNLGLNDCATTTGVASMSGPSNLIIIP</sequence>
<evidence type="ECO:0000313" key="3">
    <source>
        <dbReference type="Proteomes" id="UP000050564"/>
    </source>
</evidence>
<proteinExistence type="predicted"/>
<reference evidence="1 3" key="1">
    <citation type="submission" date="2015-09" db="EMBL/GenBank/DDBJ databases">
        <title>Genome announcement of multiple Pseudomonas syringae strains.</title>
        <authorList>
            <person name="Thakur S."/>
            <person name="Wang P.W."/>
            <person name="Gong Y."/>
            <person name="Weir B.S."/>
            <person name="Guttman D.S."/>
        </authorList>
    </citation>
    <scope>NUCLEOTIDE SEQUENCE [LARGE SCALE GENOMIC DNA]</scope>
    <source>
        <strain evidence="1 3">ICMP2823</strain>
    </source>
</reference>
<dbReference type="AlphaFoldDB" id="A0A0P9L305"/>
<dbReference type="RefSeq" id="WP_223862759.1">
    <property type="nucleotide sequence ID" value="NZ_FNKU01000001.1"/>
</dbReference>
<gene>
    <name evidence="1" type="ORF">ALO81_03964</name>
    <name evidence="2" type="ORF">ALQ64_01488</name>
</gene>
<reference evidence="2 4" key="2">
    <citation type="submission" date="2018-08" db="EMBL/GenBank/DDBJ databases">
        <title>Recombination of ecologically and evolutionarily significant loci maintains genetic cohesion in the Pseudomonas syringae species complex.</title>
        <authorList>
            <person name="Dillon M."/>
            <person name="Thakur S."/>
            <person name="Almeida R.N.D."/>
            <person name="Weir B.S."/>
            <person name="Guttman D.S."/>
        </authorList>
    </citation>
    <scope>NUCLEOTIDE SEQUENCE [LARGE SCALE GENOMIC DNA]</scope>
    <source>
        <strain evidence="2 4">ICMP 2821</strain>
    </source>
</reference>
<evidence type="ECO:0000313" key="2">
    <source>
        <dbReference type="EMBL" id="RMN18990.1"/>
    </source>
</evidence>
<comment type="caution">
    <text evidence="1">The sequence shown here is derived from an EMBL/GenBank/DDBJ whole genome shotgun (WGS) entry which is preliminary data.</text>
</comment>
<dbReference type="Proteomes" id="UP000281372">
    <property type="component" value="Unassembled WGS sequence"/>
</dbReference>